<keyword evidence="1" id="KW-0812">Transmembrane</keyword>
<organism evidence="2 3">
    <name type="scientific">Pisolithus tinctorius Marx 270</name>
    <dbReference type="NCBI Taxonomy" id="870435"/>
    <lineage>
        <taxon>Eukaryota</taxon>
        <taxon>Fungi</taxon>
        <taxon>Dikarya</taxon>
        <taxon>Basidiomycota</taxon>
        <taxon>Agaricomycotina</taxon>
        <taxon>Agaricomycetes</taxon>
        <taxon>Agaricomycetidae</taxon>
        <taxon>Boletales</taxon>
        <taxon>Sclerodermatineae</taxon>
        <taxon>Pisolithaceae</taxon>
        <taxon>Pisolithus</taxon>
    </lineage>
</organism>
<accession>A0A0C3KEX1</accession>
<keyword evidence="1" id="KW-0472">Membrane</keyword>
<evidence type="ECO:0000313" key="3">
    <source>
        <dbReference type="Proteomes" id="UP000054217"/>
    </source>
</evidence>
<dbReference type="AlphaFoldDB" id="A0A0C3KEX1"/>
<dbReference type="InParanoid" id="A0A0C3KEX1"/>
<evidence type="ECO:0000313" key="2">
    <source>
        <dbReference type="EMBL" id="KIO08142.1"/>
    </source>
</evidence>
<keyword evidence="3" id="KW-1185">Reference proteome</keyword>
<name>A0A0C3KEX1_PISTI</name>
<keyword evidence="1" id="KW-1133">Transmembrane helix</keyword>
<evidence type="ECO:0000256" key="1">
    <source>
        <dbReference type="SAM" id="Phobius"/>
    </source>
</evidence>
<dbReference type="EMBL" id="KN831958">
    <property type="protein sequence ID" value="KIO08142.1"/>
    <property type="molecule type" value="Genomic_DNA"/>
</dbReference>
<dbReference type="Proteomes" id="UP000054217">
    <property type="component" value="Unassembled WGS sequence"/>
</dbReference>
<sequence>MAPDRSFSLRTHSFWPVSCLRPPLASDTPWVALCYSSVTRLAFGPLPPPGTTPVLYPAHPLALELVCSRGPFGYQLTPHLPLTIATVTPPLTPELQSYPLSRLRSYQLSFGLPVFTGLLVSSWALVPAFIPSPVTLTLLTIPIPVRPALPALYLRF</sequence>
<proteinExistence type="predicted"/>
<reference evidence="2 3" key="1">
    <citation type="submission" date="2014-04" db="EMBL/GenBank/DDBJ databases">
        <authorList>
            <consortium name="DOE Joint Genome Institute"/>
            <person name="Kuo A."/>
            <person name="Kohler A."/>
            <person name="Costa M.D."/>
            <person name="Nagy L.G."/>
            <person name="Floudas D."/>
            <person name="Copeland A."/>
            <person name="Barry K.W."/>
            <person name="Cichocki N."/>
            <person name="Veneault-Fourrey C."/>
            <person name="LaButti K."/>
            <person name="Lindquist E.A."/>
            <person name="Lipzen A."/>
            <person name="Lundell T."/>
            <person name="Morin E."/>
            <person name="Murat C."/>
            <person name="Sun H."/>
            <person name="Tunlid A."/>
            <person name="Henrissat B."/>
            <person name="Grigoriev I.V."/>
            <person name="Hibbett D.S."/>
            <person name="Martin F."/>
            <person name="Nordberg H.P."/>
            <person name="Cantor M.N."/>
            <person name="Hua S.X."/>
        </authorList>
    </citation>
    <scope>NUCLEOTIDE SEQUENCE [LARGE SCALE GENOMIC DNA]</scope>
    <source>
        <strain evidence="2 3">Marx 270</strain>
    </source>
</reference>
<dbReference type="HOGENOM" id="CLU_1687389_0_0_1"/>
<reference evidence="3" key="2">
    <citation type="submission" date="2015-01" db="EMBL/GenBank/DDBJ databases">
        <title>Evolutionary Origins and Diversification of the Mycorrhizal Mutualists.</title>
        <authorList>
            <consortium name="DOE Joint Genome Institute"/>
            <consortium name="Mycorrhizal Genomics Consortium"/>
            <person name="Kohler A."/>
            <person name="Kuo A."/>
            <person name="Nagy L.G."/>
            <person name="Floudas D."/>
            <person name="Copeland A."/>
            <person name="Barry K.W."/>
            <person name="Cichocki N."/>
            <person name="Veneault-Fourrey C."/>
            <person name="LaButti K."/>
            <person name="Lindquist E.A."/>
            <person name="Lipzen A."/>
            <person name="Lundell T."/>
            <person name="Morin E."/>
            <person name="Murat C."/>
            <person name="Riley R."/>
            <person name="Ohm R."/>
            <person name="Sun H."/>
            <person name="Tunlid A."/>
            <person name="Henrissat B."/>
            <person name="Grigoriev I.V."/>
            <person name="Hibbett D.S."/>
            <person name="Martin F."/>
        </authorList>
    </citation>
    <scope>NUCLEOTIDE SEQUENCE [LARGE SCALE GENOMIC DNA]</scope>
    <source>
        <strain evidence="3">Marx 270</strain>
    </source>
</reference>
<feature type="transmembrane region" description="Helical" evidence="1">
    <location>
        <begin position="110"/>
        <end position="130"/>
    </location>
</feature>
<gene>
    <name evidence="2" type="ORF">M404DRAFT_23414</name>
</gene>
<protein>
    <submittedName>
        <fullName evidence="2">Uncharacterized protein</fullName>
    </submittedName>
</protein>